<reference evidence="1" key="2">
    <citation type="journal article" date="2015" name="Fish Shellfish Immunol.">
        <title>Early steps in the European eel (Anguilla anguilla)-Vibrio vulnificus interaction in the gills: Role of the RtxA13 toxin.</title>
        <authorList>
            <person name="Callol A."/>
            <person name="Pajuelo D."/>
            <person name="Ebbesson L."/>
            <person name="Teles M."/>
            <person name="MacKenzie S."/>
            <person name="Amaro C."/>
        </authorList>
    </citation>
    <scope>NUCLEOTIDE SEQUENCE</scope>
</reference>
<name>A0A0E9VDZ5_ANGAN</name>
<dbReference type="EMBL" id="GBXM01032315">
    <property type="protein sequence ID" value="JAH76262.1"/>
    <property type="molecule type" value="Transcribed_RNA"/>
</dbReference>
<proteinExistence type="predicted"/>
<protein>
    <submittedName>
        <fullName evidence="1">Uncharacterized protein</fullName>
    </submittedName>
</protein>
<sequence>MQNTYNSSFSGEFVKPFLNHFMTRNHNYFGIMSFTCFLR</sequence>
<organism evidence="1">
    <name type="scientific">Anguilla anguilla</name>
    <name type="common">European freshwater eel</name>
    <name type="synonym">Muraena anguilla</name>
    <dbReference type="NCBI Taxonomy" id="7936"/>
    <lineage>
        <taxon>Eukaryota</taxon>
        <taxon>Metazoa</taxon>
        <taxon>Chordata</taxon>
        <taxon>Craniata</taxon>
        <taxon>Vertebrata</taxon>
        <taxon>Euteleostomi</taxon>
        <taxon>Actinopterygii</taxon>
        <taxon>Neopterygii</taxon>
        <taxon>Teleostei</taxon>
        <taxon>Anguilliformes</taxon>
        <taxon>Anguillidae</taxon>
        <taxon>Anguilla</taxon>
    </lineage>
</organism>
<evidence type="ECO:0000313" key="1">
    <source>
        <dbReference type="EMBL" id="JAH76262.1"/>
    </source>
</evidence>
<reference evidence="1" key="1">
    <citation type="submission" date="2014-11" db="EMBL/GenBank/DDBJ databases">
        <authorList>
            <person name="Amaro Gonzalez C."/>
        </authorList>
    </citation>
    <scope>NUCLEOTIDE SEQUENCE</scope>
</reference>
<dbReference type="AlphaFoldDB" id="A0A0E9VDZ5"/>
<accession>A0A0E9VDZ5</accession>